<evidence type="ECO:0000256" key="1">
    <source>
        <dbReference type="SAM" id="MobiDB-lite"/>
    </source>
</evidence>
<feature type="non-terminal residue" evidence="2">
    <location>
        <position position="1"/>
    </location>
</feature>
<sequence length="76" mass="8863">MKKDKDEDDWIIQIEIFGHIKHPEENKRINGVLDFIADNPRRGLDVKGLSAQLKNRKRASTEYRKTLGSKSPIQFQ</sequence>
<evidence type="ECO:0000313" key="3">
    <source>
        <dbReference type="Proteomes" id="UP000749646"/>
    </source>
</evidence>
<reference evidence="2" key="1">
    <citation type="journal article" date="2020" name="Fungal Divers.">
        <title>Resolving the Mortierellaceae phylogeny through synthesis of multi-gene phylogenetics and phylogenomics.</title>
        <authorList>
            <person name="Vandepol N."/>
            <person name="Liber J."/>
            <person name="Desiro A."/>
            <person name="Na H."/>
            <person name="Kennedy M."/>
            <person name="Barry K."/>
            <person name="Grigoriev I.V."/>
            <person name="Miller A.N."/>
            <person name="O'Donnell K."/>
            <person name="Stajich J.E."/>
            <person name="Bonito G."/>
        </authorList>
    </citation>
    <scope>NUCLEOTIDE SEQUENCE</scope>
    <source>
        <strain evidence="2">MES-2147</strain>
    </source>
</reference>
<name>A0A9P6INE1_9FUNG</name>
<dbReference type="AlphaFoldDB" id="A0A9P6INE1"/>
<keyword evidence="3" id="KW-1185">Reference proteome</keyword>
<gene>
    <name evidence="2" type="ORF">BGZ65_004560</name>
</gene>
<comment type="caution">
    <text evidence="2">The sequence shown here is derived from an EMBL/GenBank/DDBJ whole genome shotgun (WGS) entry which is preliminary data.</text>
</comment>
<organism evidence="2 3">
    <name type="scientific">Modicella reniformis</name>
    <dbReference type="NCBI Taxonomy" id="1440133"/>
    <lineage>
        <taxon>Eukaryota</taxon>
        <taxon>Fungi</taxon>
        <taxon>Fungi incertae sedis</taxon>
        <taxon>Mucoromycota</taxon>
        <taxon>Mortierellomycotina</taxon>
        <taxon>Mortierellomycetes</taxon>
        <taxon>Mortierellales</taxon>
        <taxon>Mortierellaceae</taxon>
        <taxon>Modicella</taxon>
    </lineage>
</organism>
<feature type="region of interest" description="Disordered" evidence="1">
    <location>
        <begin position="55"/>
        <end position="76"/>
    </location>
</feature>
<protein>
    <submittedName>
        <fullName evidence="2">Uncharacterized protein</fullName>
    </submittedName>
</protein>
<dbReference type="Proteomes" id="UP000749646">
    <property type="component" value="Unassembled WGS sequence"/>
</dbReference>
<proteinExistence type="predicted"/>
<dbReference type="EMBL" id="JAAAHW010009424">
    <property type="protein sequence ID" value="KAF9941224.1"/>
    <property type="molecule type" value="Genomic_DNA"/>
</dbReference>
<accession>A0A9P6INE1</accession>
<evidence type="ECO:0000313" key="2">
    <source>
        <dbReference type="EMBL" id="KAF9941224.1"/>
    </source>
</evidence>